<dbReference type="Proteomes" id="UP000001235">
    <property type="component" value="Chromosome"/>
</dbReference>
<dbReference type="InterPro" id="IPR001789">
    <property type="entry name" value="Sig_transdc_resp-reg_receiver"/>
</dbReference>
<dbReference type="GO" id="GO:0003677">
    <property type="term" value="F:DNA binding"/>
    <property type="evidence" value="ECO:0007669"/>
    <property type="project" value="UniProtKB-KW"/>
</dbReference>
<dbReference type="SMART" id="SM00421">
    <property type="entry name" value="HTH_LUXR"/>
    <property type="match status" value="1"/>
</dbReference>
<name>D9SGK9_GALCS</name>
<accession>D9SGK9</accession>
<dbReference type="InterPro" id="IPR011006">
    <property type="entry name" value="CheY-like_superfamily"/>
</dbReference>
<dbReference type="PROSITE" id="PS50110">
    <property type="entry name" value="RESPONSE_REGULATORY"/>
    <property type="match status" value="1"/>
</dbReference>
<dbReference type="HOGENOM" id="CLU_000445_90_1_4"/>
<dbReference type="PROSITE" id="PS00622">
    <property type="entry name" value="HTH_LUXR_1"/>
    <property type="match status" value="1"/>
</dbReference>
<evidence type="ECO:0000256" key="1">
    <source>
        <dbReference type="ARBA" id="ARBA00022553"/>
    </source>
</evidence>
<feature type="domain" description="Response regulatory" evidence="7">
    <location>
        <begin position="4"/>
        <end position="120"/>
    </location>
</feature>
<keyword evidence="1 5" id="KW-0597">Phosphoprotein</keyword>
<gene>
    <name evidence="8" type="ordered locus">Galf_1640</name>
</gene>
<evidence type="ECO:0000313" key="8">
    <source>
        <dbReference type="EMBL" id="ADL55656.1"/>
    </source>
</evidence>
<evidence type="ECO:0000313" key="9">
    <source>
        <dbReference type="Proteomes" id="UP000001235"/>
    </source>
</evidence>
<dbReference type="Pfam" id="PF00196">
    <property type="entry name" value="GerE"/>
    <property type="match status" value="1"/>
</dbReference>
<dbReference type="STRING" id="395494.Galf_1640"/>
<dbReference type="PANTHER" id="PTHR43214:SF41">
    <property type="entry name" value="NITRATE_NITRITE RESPONSE REGULATOR PROTEIN NARP"/>
    <property type="match status" value="1"/>
</dbReference>
<evidence type="ECO:0000259" key="7">
    <source>
        <dbReference type="PROSITE" id="PS50110"/>
    </source>
</evidence>
<keyword evidence="2" id="KW-0805">Transcription regulation</keyword>
<dbReference type="CDD" id="cd17535">
    <property type="entry name" value="REC_NarL-like"/>
    <property type="match status" value="1"/>
</dbReference>
<keyword evidence="9" id="KW-1185">Reference proteome</keyword>
<evidence type="ECO:0000256" key="4">
    <source>
        <dbReference type="ARBA" id="ARBA00023163"/>
    </source>
</evidence>
<evidence type="ECO:0000256" key="5">
    <source>
        <dbReference type="PROSITE-ProRule" id="PRU00169"/>
    </source>
</evidence>
<dbReference type="PRINTS" id="PR00038">
    <property type="entry name" value="HTHLUXR"/>
</dbReference>
<evidence type="ECO:0000256" key="2">
    <source>
        <dbReference type="ARBA" id="ARBA00023015"/>
    </source>
</evidence>
<dbReference type="CDD" id="cd06170">
    <property type="entry name" value="LuxR_C_like"/>
    <property type="match status" value="1"/>
</dbReference>
<evidence type="ECO:0000259" key="6">
    <source>
        <dbReference type="PROSITE" id="PS50043"/>
    </source>
</evidence>
<feature type="domain" description="HTH luxR-type" evidence="6">
    <location>
        <begin position="143"/>
        <end position="208"/>
    </location>
</feature>
<dbReference type="PANTHER" id="PTHR43214">
    <property type="entry name" value="TWO-COMPONENT RESPONSE REGULATOR"/>
    <property type="match status" value="1"/>
</dbReference>
<protein>
    <submittedName>
        <fullName evidence="8">Two component transcriptional regulator, LuxR family</fullName>
    </submittedName>
</protein>
<dbReference type="InterPro" id="IPR058245">
    <property type="entry name" value="NreC/VraR/RcsB-like_REC"/>
</dbReference>
<dbReference type="SUPFAM" id="SSF46894">
    <property type="entry name" value="C-terminal effector domain of the bipartite response regulators"/>
    <property type="match status" value="1"/>
</dbReference>
<dbReference type="InterPro" id="IPR039420">
    <property type="entry name" value="WalR-like"/>
</dbReference>
<dbReference type="InterPro" id="IPR000792">
    <property type="entry name" value="Tscrpt_reg_LuxR_C"/>
</dbReference>
<dbReference type="SUPFAM" id="SSF52172">
    <property type="entry name" value="CheY-like"/>
    <property type="match status" value="1"/>
</dbReference>
<dbReference type="EMBL" id="CP002159">
    <property type="protein sequence ID" value="ADL55656.1"/>
    <property type="molecule type" value="Genomic_DNA"/>
</dbReference>
<dbReference type="KEGG" id="gca:Galf_1640"/>
<organism evidence="8 9">
    <name type="scientific">Gallionella capsiferriformans (strain ES-2)</name>
    <name type="common">Gallionella ferruginea capsiferriformans (strain ES-2)</name>
    <dbReference type="NCBI Taxonomy" id="395494"/>
    <lineage>
        <taxon>Bacteria</taxon>
        <taxon>Pseudomonadati</taxon>
        <taxon>Pseudomonadota</taxon>
        <taxon>Betaproteobacteria</taxon>
        <taxon>Nitrosomonadales</taxon>
        <taxon>Gallionellaceae</taxon>
        <taxon>Gallionella</taxon>
    </lineage>
</organism>
<feature type="modified residue" description="4-aspartylphosphate" evidence="5">
    <location>
        <position position="55"/>
    </location>
</feature>
<dbReference type="Pfam" id="PF00072">
    <property type="entry name" value="Response_reg"/>
    <property type="match status" value="1"/>
</dbReference>
<dbReference type="eggNOG" id="COG2197">
    <property type="taxonomic scope" value="Bacteria"/>
</dbReference>
<dbReference type="Gene3D" id="3.40.50.2300">
    <property type="match status" value="1"/>
</dbReference>
<sequence length="211" mass="23364">MHVRLIVTDDHELVRAGLLQLFEGAPGIEVVGEAVNGEELMRKLQATQVDLVLLDLDMPGENGANLIERIRRHYPDLLILILSAHDEIKVVSRAVQAGASGYICKDCSPKTLLEAIHKVVATGKYLSPLMAEELAYTSAIPQANNSLALLSSREQEIFRLLVEGLSNDDISRQLFISDRTVSAHKINLLNKLGLKNVVELVHYSIQHQLFV</sequence>
<evidence type="ECO:0000256" key="3">
    <source>
        <dbReference type="ARBA" id="ARBA00023125"/>
    </source>
</evidence>
<keyword evidence="4" id="KW-0804">Transcription</keyword>
<keyword evidence="3" id="KW-0238">DNA-binding</keyword>
<dbReference type="AlphaFoldDB" id="D9SGK9"/>
<proteinExistence type="predicted"/>
<dbReference type="GO" id="GO:0006355">
    <property type="term" value="P:regulation of DNA-templated transcription"/>
    <property type="evidence" value="ECO:0007669"/>
    <property type="project" value="InterPro"/>
</dbReference>
<dbReference type="InterPro" id="IPR016032">
    <property type="entry name" value="Sig_transdc_resp-reg_C-effctor"/>
</dbReference>
<dbReference type="PROSITE" id="PS50043">
    <property type="entry name" value="HTH_LUXR_2"/>
    <property type="match status" value="1"/>
</dbReference>
<dbReference type="SMART" id="SM00448">
    <property type="entry name" value="REC"/>
    <property type="match status" value="1"/>
</dbReference>
<reference evidence="8 9" key="1">
    <citation type="submission" date="2010-08" db="EMBL/GenBank/DDBJ databases">
        <title>Complete sequence of Gallionella capsiferriformans ES-2.</title>
        <authorList>
            <consortium name="US DOE Joint Genome Institute"/>
            <person name="Lucas S."/>
            <person name="Copeland A."/>
            <person name="Lapidus A."/>
            <person name="Cheng J.-F."/>
            <person name="Bruce D."/>
            <person name="Goodwin L."/>
            <person name="Pitluck S."/>
            <person name="Chertkov O."/>
            <person name="Davenport K.W."/>
            <person name="Detter J.C."/>
            <person name="Han C."/>
            <person name="Tapia R."/>
            <person name="Land M."/>
            <person name="Hauser L."/>
            <person name="Chang Y.-J."/>
            <person name="Jeffries C."/>
            <person name="Kyrpides N."/>
            <person name="Ivanova N."/>
            <person name="Mikhailova N."/>
            <person name="Shelobolina E.S."/>
            <person name="Picardal F."/>
            <person name="Roden E."/>
            <person name="Emerson D."/>
            <person name="Woyke T."/>
        </authorList>
    </citation>
    <scope>NUCLEOTIDE SEQUENCE [LARGE SCALE GENOMIC DNA]</scope>
    <source>
        <strain evidence="8 9">ES-2</strain>
    </source>
</reference>
<dbReference type="GO" id="GO:0000160">
    <property type="term" value="P:phosphorelay signal transduction system"/>
    <property type="evidence" value="ECO:0007669"/>
    <property type="project" value="InterPro"/>
</dbReference>